<organism evidence="2">
    <name type="scientific">Medioppia subpectinata</name>
    <dbReference type="NCBI Taxonomy" id="1979941"/>
    <lineage>
        <taxon>Eukaryota</taxon>
        <taxon>Metazoa</taxon>
        <taxon>Ecdysozoa</taxon>
        <taxon>Arthropoda</taxon>
        <taxon>Chelicerata</taxon>
        <taxon>Arachnida</taxon>
        <taxon>Acari</taxon>
        <taxon>Acariformes</taxon>
        <taxon>Sarcoptiformes</taxon>
        <taxon>Oribatida</taxon>
        <taxon>Brachypylina</taxon>
        <taxon>Oppioidea</taxon>
        <taxon>Oppiidae</taxon>
        <taxon>Medioppia</taxon>
    </lineage>
</organism>
<accession>A0A7R9LPG2</accession>
<dbReference type="AlphaFoldDB" id="A0A7R9LPG2"/>
<feature type="non-terminal residue" evidence="2">
    <location>
        <position position="1"/>
    </location>
</feature>
<dbReference type="Gene3D" id="3.10.20.90">
    <property type="entry name" value="Phosphatidylinositol 3-kinase Catalytic Subunit, Chain A, domain 1"/>
    <property type="match status" value="1"/>
</dbReference>
<dbReference type="EMBL" id="CAJPIZ010051668">
    <property type="protein sequence ID" value="CAG2122877.1"/>
    <property type="molecule type" value="Genomic_DNA"/>
</dbReference>
<gene>
    <name evidence="2" type="ORF">OSB1V03_LOCUS20477</name>
    <name evidence="3" type="ORF">OSB1V03_LOCUS22822</name>
</gene>
<dbReference type="Proteomes" id="UP000759131">
    <property type="component" value="Unassembled WGS sequence"/>
</dbReference>
<dbReference type="InterPro" id="IPR000626">
    <property type="entry name" value="Ubiquitin-like_dom"/>
</dbReference>
<dbReference type="SUPFAM" id="SSF54236">
    <property type="entry name" value="Ubiquitin-like"/>
    <property type="match status" value="1"/>
</dbReference>
<dbReference type="EMBL" id="CAJPIZ010033941">
    <property type="protein sequence ID" value="CAG2120530.1"/>
    <property type="molecule type" value="Genomic_DNA"/>
</dbReference>
<dbReference type="Pfam" id="PF00240">
    <property type="entry name" value="ubiquitin"/>
    <property type="match status" value="1"/>
</dbReference>
<evidence type="ECO:0000313" key="2">
    <source>
        <dbReference type="EMBL" id="CAD7645374.1"/>
    </source>
</evidence>
<keyword evidence="4" id="KW-1185">Reference proteome</keyword>
<dbReference type="InterPro" id="IPR029071">
    <property type="entry name" value="Ubiquitin-like_domsf"/>
</dbReference>
<evidence type="ECO:0000313" key="4">
    <source>
        <dbReference type="Proteomes" id="UP000759131"/>
    </source>
</evidence>
<reference evidence="2" key="1">
    <citation type="submission" date="2020-11" db="EMBL/GenBank/DDBJ databases">
        <authorList>
            <person name="Tran Van P."/>
        </authorList>
    </citation>
    <scope>NUCLEOTIDE SEQUENCE</scope>
</reference>
<name>A0A7R9LPG2_9ACAR</name>
<sequence>MSSVVTICPKLVSNCGNQLVSVDLNTPVKSLSELVSKQLQLNEDKFDLMCFGRILSPDERLDSYGITNGTTVFVLNKTDFSAFADKSDTEAMDTRPTVSAADVQHMVIALRTALI</sequence>
<dbReference type="CDD" id="cd17039">
    <property type="entry name" value="Ubl_ubiquitin_like"/>
    <property type="match status" value="1"/>
</dbReference>
<evidence type="ECO:0000313" key="3">
    <source>
        <dbReference type="EMBL" id="CAD7650372.1"/>
    </source>
</evidence>
<dbReference type="EMBL" id="OC888516">
    <property type="protein sequence ID" value="CAD7645374.1"/>
    <property type="molecule type" value="Genomic_DNA"/>
</dbReference>
<protein>
    <recommendedName>
        <fullName evidence="1">Ubiquitin-like domain-containing protein</fullName>
    </recommendedName>
</protein>
<dbReference type="PROSITE" id="PS50053">
    <property type="entry name" value="UBIQUITIN_2"/>
    <property type="match status" value="1"/>
</dbReference>
<evidence type="ECO:0000259" key="1">
    <source>
        <dbReference type="PROSITE" id="PS50053"/>
    </source>
</evidence>
<feature type="domain" description="Ubiquitin-like" evidence="1">
    <location>
        <begin position="5"/>
        <end position="75"/>
    </location>
</feature>
<proteinExistence type="predicted"/>
<dbReference type="EMBL" id="OC906243">
    <property type="protein sequence ID" value="CAD7650372.1"/>
    <property type="molecule type" value="Genomic_DNA"/>
</dbReference>
<dbReference type="OrthoDB" id="10016665at2759"/>